<dbReference type="GO" id="GO:0005524">
    <property type="term" value="F:ATP binding"/>
    <property type="evidence" value="ECO:0007669"/>
    <property type="project" value="UniProtKB-KW"/>
</dbReference>
<dbReference type="PANTHER" id="PTHR43820">
    <property type="entry name" value="HIGH-AFFINITY BRANCHED-CHAIN AMINO ACID TRANSPORT ATP-BINDING PROTEIN LIVF"/>
    <property type="match status" value="1"/>
</dbReference>
<dbReference type="PROSITE" id="PS50893">
    <property type="entry name" value="ABC_TRANSPORTER_2"/>
    <property type="match status" value="1"/>
</dbReference>
<reference evidence="8" key="1">
    <citation type="submission" date="2018-06" db="EMBL/GenBank/DDBJ databases">
        <authorList>
            <person name="Khan S.A."/>
        </authorList>
    </citation>
    <scope>NUCLEOTIDE SEQUENCE [LARGE SCALE GENOMIC DNA]</scope>
    <source>
        <strain evidence="8">DB-1506</strain>
    </source>
</reference>
<dbReference type="SMART" id="SM00382">
    <property type="entry name" value="AAA"/>
    <property type="match status" value="1"/>
</dbReference>
<evidence type="ECO:0000313" key="8">
    <source>
        <dbReference type="Proteomes" id="UP000249065"/>
    </source>
</evidence>
<accession>A0A327M2P9</accession>
<dbReference type="GO" id="GO:0016887">
    <property type="term" value="F:ATP hydrolysis activity"/>
    <property type="evidence" value="ECO:0007669"/>
    <property type="project" value="InterPro"/>
</dbReference>
<keyword evidence="5" id="KW-0029">Amino-acid transport</keyword>
<dbReference type="InterPro" id="IPR003439">
    <property type="entry name" value="ABC_transporter-like_ATP-bd"/>
</dbReference>
<proteinExistence type="inferred from homology"/>
<evidence type="ECO:0000259" key="6">
    <source>
        <dbReference type="PROSITE" id="PS50893"/>
    </source>
</evidence>
<keyword evidence="3" id="KW-0547">Nucleotide-binding</keyword>
<evidence type="ECO:0000256" key="5">
    <source>
        <dbReference type="ARBA" id="ARBA00022970"/>
    </source>
</evidence>
<evidence type="ECO:0000313" key="7">
    <source>
        <dbReference type="EMBL" id="RAI57561.1"/>
    </source>
</evidence>
<keyword evidence="8" id="KW-1185">Reference proteome</keyword>
<keyword evidence="4 7" id="KW-0067">ATP-binding</keyword>
<dbReference type="GO" id="GO:0015658">
    <property type="term" value="F:branched-chain amino acid transmembrane transporter activity"/>
    <property type="evidence" value="ECO:0007669"/>
    <property type="project" value="TreeGrafter"/>
</dbReference>
<comment type="similarity">
    <text evidence="1">Belongs to the ABC transporter superfamily.</text>
</comment>
<dbReference type="InterPro" id="IPR017871">
    <property type="entry name" value="ABC_transporter-like_CS"/>
</dbReference>
<dbReference type="PROSITE" id="PS00211">
    <property type="entry name" value="ABC_TRANSPORTER_1"/>
    <property type="match status" value="1"/>
</dbReference>
<sequence length="248" mass="26440">MPILAGSSALELRGVSAGYGAVRVLEDVSLTVPAGETVVLLGTNGNGKTTLMRSIMGQVRPSAGQVRAVLDGVAVELGGLSPEQVVAQGIVLVPEGRRLFPRLSVEQNLRLGAYRSEARARLGENLALCFELFPRLAERRTQLVGSMSGGEQQMVALGRAVMSAPRILLVDEPSVGLAPILVARTMEMIAEMKARLGLTVLMAEQNFHQAVRIADRGYVIVHGRMVFEGGSAAALQDNELVRKVYLGL</sequence>
<dbReference type="Gene3D" id="3.40.50.300">
    <property type="entry name" value="P-loop containing nucleotide triphosphate hydrolases"/>
    <property type="match status" value="1"/>
</dbReference>
<dbReference type="InterPro" id="IPR027417">
    <property type="entry name" value="P-loop_NTPase"/>
</dbReference>
<keyword evidence="2" id="KW-0813">Transport</keyword>
<dbReference type="Proteomes" id="UP000249065">
    <property type="component" value="Unassembled WGS sequence"/>
</dbReference>
<dbReference type="EMBL" id="QLIX01000016">
    <property type="protein sequence ID" value="RAI57561.1"/>
    <property type="molecule type" value="Genomic_DNA"/>
</dbReference>
<organism evidence="7 8">
    <name type="scientific">Roseicella frigidaeris</name>
    <dbReference type="NCBI Taxonomy" id="2230885"/>
    <lineage>
        <taxon>Bacteria</taxon>
        <taxon>Pseudomonadati</taxon>
        <taxon>Pseudomonadota</taxon>
        <taxon>Alphaproteobacteria</taxon>
        <taxon>Acetobacterales</taxon>
        <taxon>Roseomonadaceae</taxon>
        <taxon>Roseicella</taxon>
    </lineage>
</organism>
<protein>
    <submittedName>
        <fullName evidence="7">Branched-chain amino acid ABC transporter ATP-binding protein</fullName>
    </submittedName>
</protein>
<gene>
    <name evidence="7" type="primary">livF</name>
    <name evidence="7" type="ORF">DOO78_18435</name>
</gene>
<dbReference type="PANTHER" id="PTHR43820:SF4">
    <property type="entry name" value="HIGH-AFFINITY BRANCHED-CHAIN AMINO ACID TRANSPORT ATP-BINDING PROTEIN LIVF"/>
    <property type="match status" value="1"/>
</dbReference>
<feature type="domain" description="ABC transporter" evidence="6">
    <location>
        <begin position="10"/>
        <end position="247"/>
    </location>
</feature>
<evidence type="ECO:0000256" key="1">
    <source>
        <dbReference type="ARBA" id="ARBA00005417"/>
    </source>
</evidence>
<comment type="caution">
    <text evidence="7">The sequence shown here is derived from an EMBL/GenBank/DDBJ whole genome shotgun (WGS) entry which is preliminary data.</text>
</comment>
<evidence type="ECO:0000256" key="4">
    <source>
        <dbReference type="ARBA" id="ARBA00022840"/>
    </source>
</evidence>
<dbReference type="OrthoDB" id="9775250at2"/>
<dbReference type="SUPFAM" id="SSF52540">
    <property type="entry name" value="P-loop containing nucleoside triphosphate hydrolases"/>
    <property type="match status" value="1"/>
</dbReference>
<dbReference type="Pfam" id="PF00005">
    <property type="entry name" value="ABC_tran"/>
    <property type="match status" value="1"/>
</dbReference>
<dbReference type="GO" id="GO:0015807">
    <property type="term" value="P:L-amino acid transport"/>
    <property type="evidence" value="ECO:0007669"/>
    <property type="project" value="TreeGrafter"/>
</dbReference>
<dbReference type="InterPro" id="IPR003593">
    <property type="entry name" value="AAA+_ATPase"/>
</dbReference>
<name>A0A327M2P9_9PROT</name>
<dbReference type="CDD" id="cd03224">
    <property type="entry name" value="ABC_TM1139_LivF_branched"/>
    <property type="match status" value="1"/>
</dbReference>
<evidence type="ECO:0000256" key="3">
    <source>
        <dbReference type="ARBA" id="ARBA00022741"/>
    </source>
</evidence>
<dbReference type="InterPro" id="IPR052156">
    <property type="entry name" value="BCAA_Transport_ATP-bd_LivF"/>
</dbReference>
<evidence type="ECO:0000256" key="2">
    <source>
        <dbReference type="ARBA" id="ARBA00022448"/>
    </source>
</evidence>
<dbReference type="AlphaFoldDB" id="A0A327M2P9"/>